<dbReference type="Pfam" id="PF04989">
    <property type="entry name" value="RMNT_CmcI"/>
    <property type="match status" value="1"/>
</dbReference>
<proteinExistence type="predicted"/>
<protein>
    <submittedName>
        <fullName evidence="3">CmcI family methyltransferase</fullName>
    </submittedName>
</protein>
<dbReference type="InterPro" id="IPR029063">
    <property type="entry name" value="SAM-dependent_MTases_sf"/>
</dbReference>
<dbReference type="SUPFAM" id="SSF53335">
    <property type="entry name" value="S-adenosyl-L-methionine-dependent methyltransferases"/>
    <property type="match status" value="1"/>
</dbReference>
<dbReference type="Gene3D" id="3.40.50.150">
    <property type="entry name" value="Vaccinia Virus protein VP39"/>
    <property type="match status" value="1"/>
</dbReference>
<evidence type="ECO:0000313" key="4">
    <source>
        <dbReference type="Proteomes" id="UP001596203"/>
    </source>
</evidence>
<dbReference type="EMBL" id="JBHSPR010000084">
    <property type="protein sequence ID" value="MFC6022984.1"/>
    <property type="molecule type" value="Genomic_DNA"/>
</dbReference>
<accession>A0ABW1KQ69</accession>
<dbReference type="GO" id="GO:0032259">
    <property type="term" value="P:methylation"/>
    <property type="evidence" value="ECO:0007669"/>
    <property type="project" value="UniProtKB-KW"/>
</dbReference>
<keyword evidence="2" id="KW-0808">Transferase</keyword>
<comment type="caution">
    <text evidence="3">The sequence shown here is derived from an EMBL/GenBank/DDBJ whole genome shotgun (WGS) entry which is preliminary data.</text>
</comment>
<organism evidence="3 4">
    <name type="scientific">Plantactinospora solaniradicis</name>
    <dbReference type="NCBI Taxonomy" id="1723736"/>
    <lineage>
        <taxon>Bacteria</taxon>
        <taxon>Bacillati</taxon>
        <taxon>Actinomycetota</taxon>
        <taxon>Actinomycetes</taxon>
        <taxon>Micromonosporales</taxon>
        <taxon>Micromonosporaceae</taxon>
        <taxon>Plantactinospora</taxon>
    </lineage>
</organism>
<sequence length="229" mass="24875">MSLPTPIDVQASLQTFSDGSYACEHRGLTLWKHQDDLDRLAAILDATKPTVVVETGTRWGGTAVWLADRGVDVITVDSDSPEVSEAARGLSDRVTYVQGDSVAPETVAEVRQLVRRRRTMVILDSEHAAPHVAQEIALYGPLVSPGCYLLVEDAIFDLATDPRLKSRGGFRIPAEGGPMVAIEQELASNDLWKRDTEIEALTPISHNPAGWWVKQGKRKGAPAGKAETP</sequence>
<evidence type="ECO:0000313" key="3">
    <source>
        <dbReference type="EMBL" id="MFC6022984.1"/>
    </source>
</evidence>
<evidence type="ECO:0000256" key="1">
    <source>
        <dbReference type="ARBA" id="ARBA00022603"/>
    </source>
</evidence>
<keyword evidence="4" id="KW-1185">Reference proteome</keyword>
<dbReference type="InterPro" id="IPR007072">
    <property type="entry name" value="RNMT_CmcI"/>
</dbReference>
<dbReference type="Proteomes" id="UP001596203">
    <property type="component" value="Unassembled WGS sequence"/>
</dbReference>
<reference evidence="4" key="1">
    <citation type="journal article" date="2019" name="Int. J. Syst. Evol. Microbiol.">
        <title>The Global Catalogue of Microorganisms (GCM) 10K type strain sequencing project: providing services to taxonomists for standard genome sequencing and annotation.</title>
        <authorList>
            <consortium name="The Broad Institute Genomics Platform"/>
            <consortium name="The Broad Institute Genome Sequencing Center for Infectious Disease"/>
            <person name="Wu L."/>
            <person name="Ma J."/>
        </authorList>
    </citation>
    <scope>NUCLEOTIDE SEQUENCE [LARGE SCALE GENOMIC DNA]</scope>
    <source>
        <strain evidence="4">ZS-35-S2</strain>
    </source>
</reference>
<dbReference type="GO" id="GO:0008168">
    <property type="term" value="F:methyltransferase activity"/>
    <property type="evidence" value="ECO:0007669"/>
    <property type="project" value="UniProtKB-KW"/>
</dbReference>
<dbReference type="PANTHER" id="PTHR40048">
    <property type="entry name" value="RHAMNOSYL O-METHYLTRANSFERASE"/>
    <property type="match status" value="1"/>
</dbReference>
<evidence type="ECO:0000256" key="2">
    <source>
        <dbReference type="ARBA" id="ARBA00022679"/>
    </source>
</evidence>
<keyword evidence="1 3" id="KW-0489">Methyltransferase</keyword>
<name>A0ABW1KQ69_9ACTN</name>
<dbReference type="RefSeq" id="WP_377432905.1">
    <property type="nucleotide sequence ID" value="NZ_JBHSPR010000084.1"/>
</dbReference>
<gene>
    <name evidence="3" type="ORF">ACFP2T_43395</name>
</gene>
<dbReference type="PANTHER" id="PTHR40048:SF1">
    <property type="entry name" value="RHAMNOSYL O-METHYLTRANSFERASE"/>
    <property type="match status" value="1"/>
</dbReference>